<evidence type="ECO:0000256" key="11">
    <source>
        <dbReference type="RuleBase" id="RU004453"/>
    </source>
</evidence>
<organism evidence="13 14">
    <name type="scientific">Diaporthe vaccinii</name>
    <dbReference type="NCBI Taxonomy" id="105482"/>
    <lineage>
        <taxon>Eukaryota</taxon>
        <taxon>Fungi</taxon>
        <taxon>Dikarya</taxon>
        <taxon>Ascomycota</taxon>
        <taxon>Pezizomycotina</taxon>
        <taxon>Sordariomycetes</taxon>
        <taxon>Sordariomycetidae</taxon>
        <taxon>Diaporthales</taxon>
        <taxon>Diaporthaceae</taxon>
        <taxon>Diaporthe</taxon>
        <taxon>Diaporthe eres species complex</taxon>
    </lineage>
</organism>
<gene>
    <name evidence="13" type="ORF">FJTKL_07197</name>
</gene>
<dbReference type="EC" id="3.2.1.14" evidence="3"/>
<evidence type="ECO:0000256" key="6">
    <source>
        <dbReference type="ARBA" id="ARBA00023024"/>
    </source>
</evidence>
<dbReference type="InterPro" id="IPR001579">
    <property type="entry name" value="Glyco_hydro_18_chit_AS"/>
</dbReference>
<name>A0ABR4DQ78_9PEZI</name>
<evidence type="ECO:0000256" key="1">
    <source>
        <dbReference type="ARBA" id="ARBA00000822"/>
    </source>
</evidence>
<dbReference type="InterPro" id="IPR011583">
    <property type="entry name" value="Chitinase_II/V-like_cat"/>
</dbReference>
<dbReference type="SUPFAM" id="SSF51445">
    <property type="entry name" value="(Trans)glycosidases"/>
    <property type="match status" value="1"/>
</dbReference>
<keyword evidence="14" id="KW-1185">Reference proteome</keyword>
<comment type="catalytic activity">
    <reaction evidence="1">
        <text>Random endo-hydrolysis of N-acetyl-beta-D-glucosaminide (1-&gt;4)-beta-linkages in chitin and chitodextrins.</text>
        <dbReference type="EC" id="3.2.1.14"/>
    </reaction>
</comment>
<keyword evidence="6" id="KW-0146">Chitin degradation</keyword>
<keyword evidence="8 10" id="KW-0326">Glycosidase</keyword>
<dbReference type="PROSITE" id="PS51910">
    <property type="entry name" value="GH18_2"/>
    <property type="match status" value="1"/>
</dbReference>
<evidence type="ECO:0000313" key="14">
    <source>
        <dbReference type="Proteomes" id="UP001600888"/>
    </source>
</evidence>
<evidence type="ECO:0000313" key="13">
    <source>
        <dbReference type="EMBL" id="KAL2272224.1"/>
    </source>
</evidence>
<dbReference type="Pfam" id="PF00704">
    <property type="entry name" value="Glyco_hydro_18"/>
    <property type="match status" value="1"/>
</dbReference>
<evidence type="ECO:0000256" key="8">
    <source>
        <dbReference type="ARBA" id="ARBA00023295"/>
    </source>
</evidence>
<dbReference type="EMBL" id="JBAWTH010000268">
    <property type="protein sequence ID" value="KAL2272224.1"/>
    <property type="molecule type" value="Genomic_DNA"/>
</dbReference>
<keyword evidence="7" id="KW-0119">Carbohydrate metabolism</keyword>
<evidence type="ECO:0000256" key="4">
    <source>
        <dbReference type="ARBA" id="ARBA00022525"/>
    </source>
</evidence>
<dbReference type="InterPro" id="IPR001223">
    <property type="entry name" value="Glyco_hydro18_cat"/>
</dbReference>
<accession>A0ABR4DQ78</accession>
<dbReference type="PROSITE" id="PS01095">
    <property type="entry name" value="GH18_1"/>
    <property type="match status" value="1"/>
</dbReference>
<sequence>MTLFPWMTERPPPESTLTEFAGSKRKNPALQVVIALGGWTFNDNGTIWQPVFSDIVSTESKRARFISNLKIFMNRYGFDGVDLDWEYPGAPDRGGHEDDGVNFTKLLKEMRTAFDDMSGGHKEITFTAPTSYWYLRHFDIKANAEAFDAVNVMAYDLYGIWDANSPIGSTVLAHSNLTEINLALNLFWRNQVPAEKLVLGLGFYGRSFQLVDPSCSQPGRAQPHPYHEEDAAVKYITWGGDQWVSYDDFDTFQQKIDFANGLGLGGLLIWAIDLDNKDLDALSAVVYPETARHGTTGLWAQSNIENLWLTGPGYGAAGPF</sequence>
<evidence type="ECO:0000259" key="12">
    <source>
        <dbReference type="PROSITE" id="PS51910"/>
    </source>
</evidence>
<proteinExistence type="inferred from homology"/>
<dbReference type="InterPro" id="IPR050314">
    <property type="entry name" value="Glycosyl_Hydrlase_18"/>
</dbReference>
<dbReference type="InterPro" id="IPR017853">
    <property type="entry name" value="GH"/>
</dbReference>
<comment type="similarity">
    <text evidence="11">Belongs to the glycosyl hydrolase 18 family.</text>
</comment>
<evidence type="ECO:0000256" key="9">
    <source>
        <dbReference type="ARBA" id="ARBA00023326"/>
    </source>
</evidence>
<evidence type="ECO:0000256" key="10">
    <source>
        <dbReference type="RuleBase" id="RU000489"/>
    </source>
</evidence>
<comment type="subcellular location">
    <subcellularLocation>
        <location evidence="2">Secreted</location>
    </subcellularLocation>
</comment>
<keyword evidence="4" id="KW-0964">Secreted</keyword>
<dbReference type="PANTHER" id="PTHR11177:SF397">
    <property type="entry name" value="CHITINASE"/>
    <property type="match status" value="1"/>
</dbReference>
<comment type="caution">
    <text evidence="13">The sequence shown here is derived from an EMBL/GenBank/DDBJ whole genome shotgun (WGS) entry which is preliminary data.</text>
</comment>
<feature type="domain" description="GH18" evidence="12">
    <location>
        <begin position="1"/>
        <end position="289"/>
    </location>
</feature>
<evidence type="ECO:0000256" key="5">
    <source>
        <dbReference type="ARBA" id="ARBA00022801"/>
    </source>
</evidence>
<evidence type="ECO:0000256" key="3">
    <source>
        <dbReference type="ARBA" id="ARBA00012729"/>
    </source>
</evidence>
<dbReference type="SMART" id="SM00636">
    <property type="entry name" value="Glyco_18"/>
    <property type="match status" value="1"/>
</dbReference>
<dbReference type="Proteomes" id="UP001600888">
    <property type="component" value="Unassembled WGS sequence"/>
</dbReference>
<evidence type="ECO:0000256" key="2">
    <source>
        <dbReference type="ARBA" id="ARBA00004613"/>
    </source>
</evidence>
<keyword evidence="9" id="KW-0624">Polysaccharide degradation</keyword>
<keyword evidence="5 10" id="KW-0378">Hydrolase</keyword>
<reference evidence="13 14" key="1">
    <citation type="submission" date="2024-03" db="EMBL/GenBank/DDBJ databases">
        <title>A high-quality draft genome sequence of Diaporthe vaccinii, a causative agent of upright dieback and viscid rot disease in cranberry plants.</title>
        <authorList>
            <person name="Sarrasin M."/>
            <person name="Lang B.F."/>
            <person name="Burger G."/>
        </authorList>
    </citation>
    <scope>NUCLEOTIDE SEQUENCE [LARGE SCALE GENOMIC DNA]</scope>
    <source>
        <strain evidence="13 14">IS7</strain>
    </source>
</reference>
<evidence type="ECO:0000256" key="7">
    <source>
        <dbReference type="ARBA" id="ARBA00023277"/>
    </source>
</evidence>
<dbReference type="Gene3D" id="3.20.20.80">
    <property type="entry name" value="Glycosidases"/>
    <property type="match status" value="1"/>
</dbReference>
<dbReference type="PANTHER" id="PTHR11177">
    <property type="entry name" value="CHITINASE"/>
    <property type="match status" value="1"/>
</dbReference>
<protein>
    <recommendedName>
        <fullName evidence="3">chitinase</fullName>
        <ecNumber evidence="3">3.2.1.14</ecNumber>
    </recommendedName>
</protein>